<protein>
    <submittedName>
        <fullName evidence="1">Uncharacterized protein</fullName>
    </submittedName>
</protein>
<dbReference type="EMBL" id="JBHTOD010000006">
    <property type="protein sequence ID" value="MFD1455711.1"/>
    <property type="molecule type" value="Genomic_DNA"/>
</dbReference>
<evidence type="ECO:0000313" key="2">
    <source>
        <dbReference type="Proteomes" id="UP001597189"/>
    </source>
</evidence>
<gene>
    <name evidence="1" type="ORF">ACFQ44_08495</name>
</gene>
<accession>A0ABW4D2A0</accession>
<evidence type="ECO:0000313" key="1">
    <source>
        <dbReference type="EMBL" id="MFD1455711.1"/>
    </source>
</evidence>
<dbReference type="Proteomes" id="UP001597189">
    <property type="component" value="Unassembled WGS sequence"/>
</dbReference>
<keyword evidence="2" id="KW-1185">Reference proteome</keyword>
<organism evidence="1 2">
    <name type="scientific">Levilactobacillus lanxiensis</name>
    <dbReference type="NCBI Taxonomy" id="2799568"/>
    <lineage>
        <taxon>Bacteria</taxon>
        <taxon>Bacillati</taxon>
        <taxon>Bacillota</taxon>
        <taxon>Bacilli</taxon>
        <taxon>Lactobacillales</taxon>
        <taxon>Lactobacillaceae</taxon>
        <taxon>Levilactobacillus</taxon>
    </lineage>
</organism>
<sequence>MDSVKDRNEPKSIIDQKLLEKFNQHFDKVRGTGIQMDTNAKNQMIVDLDKPVLREMFNK</sequence>
<name>A0ABW4D2A0_9LACO</name>
<reference evidence="2" key="1">
    <citation type="journal article" date="2019" name="Int. J. Syst. Evol. Microbiol.">
        <title>The Global Catalogue of Microorganisms (GCM) 10K type strain sequencing project: providing services to taxonomists for standard genome sequencing and annotation.</title>
        <authorList>
            <consortium name="The Broad Institute Genomics Platform"/>
            <consortium name="The Broad Institute Genome Sequencing Center for Infectious Disease"/>
            <person name="Wu L."/>
            <person name="Ma J."/>
        </authorList>
    </citation>
    <scope>NUCLEOTIDE SEQUENCE [LARGE SCALE GENOMIC DNA]</scope>
    <source>
        <strain evidence="2">CCM 8979</strain>
    </source>
</reference>
<comment type="caution">
    <text evidence="1">The sequence shown here is derived from an EMBL/GenBank/DDBJ whole genome shotgun (WGS) entry which is preliminary data.</text>
</comment>
<proteinExistence type="predicted"/>
<dbReference type="RefSeq" id="WP_203645686.1">
    <property type="nucleotide sequence ID" value="NZ_BOLN01000006.1"/>
</dbReference>